<proteinExistence type="predicted"/>
<dbReference type="AlphaFoldDB" id="A0A975F305"/>
<name>A0A975F305_9SPIR</name>
<dbReference type="REBASE" id="485431">
    <property type="entry name" value="M.Tpa700770ORF1190P"/>
</dbReference>
<dbReference type="GO" id="GO:0032259">
    <property type="term" value="P:methylation"/>
    <property type="evidence" value="ECO:0007669"/>
    <property type="project" value="UniProtKB-KW"/>
</dbReference>
<dbReference type="InterPro" id="IPR029063">
    <property type="entry name" value="SAM-dependent_MTases_sf"/>
</dbReference>
<evidence type="ECO:0000313" key="7">
    <source>
        <dbReference type="Proteomes" id="UP000671908"/>
    </source>
</evidence>
<dbReference type="SUPFAM" id="SSF53335">
    <property type="entry name" value="S-adenosyl-L-methionine-dependent methyltransferases"/>
    <property type="match status" value="1"/>
</dbReference>
<evidence type="ECO:0000256" key="2">
    <source>
        <dbReference type="ARBA" id="ARBA00022603"/>
    </source>
</evidence>
<dbReference type="InterPro" id="IPR002052">
    <property type="entry name" value="DNA_methylase_N6_adenine_CS"/>
</dbReference>
<reference evidence="6 7" key="1">
    <citation type="journal article" date="2021" name="Microbiol. Resour. Announc.">
        <title>Complete Genome Sequences of Three Human Oral Treponema parvum Isolates.</title>
        <authorList>
            <person name="Zeng H."/>
            <person name="Watt R.M."/>
        </authorList>
    </citation>
    <scope>NUCLEOTIDE SEQUENCE [LARGE SCALE GENOMIC DNA]</scope>
    <source>
        <strain evidence="6 7">ATCC 700770</strain>
    </source>
</reference>
<gene>
    <name evidence="6" type="ORF">HRQ91_01190</name>
</gene>
<organism evidence="6 7">
    <name type="scientific">Treponema parvum</name>
    <dbReference type="NCBI Taxonomy" id="138851"/>
    <lineage>
        <taxon>Bacteria</taxon>
        <taxon>Pseudomonadati</taxon>
        <taxon>Spirochaetota</taxon>
        <taxon>Spirochaetia</taxon>
        <taxon>Spirochaetales</taxon>
        <taxon>Treponemataceae</taxon>
        <taxon>Treponema</taxon>
    </lineage>
</organism>
<evidence type="ECO:0000256" key="1">
    <source>
        <dbReference type="ARBA" id="ARBA00011900"/>
    </source>
</evidence>
<keyword evidence="7" id="KW-1185">Reference proteome</keyword>
<dbReference type="EC" id="2.1.1.72" evidence="1"/>
<keyword evidence="2 6" id="KW-0489">Methyltransferase</keyword>
<dbReference type="KEGG" id="tpav:HRQ91_01190"/>
<dbReference type="EMBL" id="CP054142">
    <property type="protein sequence ID" value="QTQ13179.1"/>
    <property type="molecule type" value="Genomic_DNA"/>
</dbReference>
<dbReference type="Pfam" id="PF02086">
    <property type="entry name" value="MethyltransfD12"/>
    <property type="match status" value="1"/>
</dbReference>
<protein>
    <recommendedName>
        <fullName evidence="1">site-specific DNA-methyltransferase (adenine-specific)</fullName>
        <ecNumber evidence="1">2.1.1.72</ecNumber>
    </recommendedName>
</protein>
<accession>A0A975F305</accession>
<keyword evidence="3" id="KW-0808">Transferase</keyword>
<evidence type="ECO:0000313" key="6">
    <source>
        <dbReference type="EMBL" id="QTQ13179.1"/>
    </source>
</evidence>
<dbReference type="Proteomes" id="UP000671908">
    <property type="component" value="Chromosome"/>
</dbReference>
<dbReference type="InterPro" id="IPR012327">
    <property type="entry name" value="MeTrfase_D12"/>
</dbReference>
<sequence length="558" mass="64475">MNLANDYLTRQIIAYIGNKRKLLGLILKAIQQTGIEIKPGLKFFDAFAGSGVVSRLAKMLNFEIYTNDWEYYSYIIANCYLKTNKKDIVTLFGSEENFHALLDRINTLPAPRENEQYIAKYYAPKKDDIDAADYKTERLFYTHQNALNIDKIRNYIESNFPLNDNSEKKLQIRNILLAELIYEAATHNNTSGVFKACHKGFGGHNKDALTRILGEIKLNGPVLIDSDFPVHVFQEDANKLVEKLEEVDIVYLDPPYNQHQYGSNYHMLNTIAKWDHIPAELELNEKGELREKAAIRHDWINTRSHYCYKEEAALAFENLISKIKAKSILISYSTDGIIPFEEMQRICMSKGKVSIVTNEYTTYRGGKQSNKRQNTNIEFILCINTAKKASKTTEEQLDSIFIRKKAMLLFKQTFNERKLKEVCNSFDKESLLFVINDQQIVIKTNSFFTIEQPDNINELSNQALSLLHSRLELCVCDDKEEELAEIISKLNGDNDKNIKFIKLIPNTLKKLAHKKNKLIFYKWLSTIREIKSKYPELYTHIDGKIEQVAGLAELRFAI</sequence>
<evidence type="ECO:0000256" key="5">
    <source>
        <dbReference type="ARBA" id="ARBA00047942"/>
    </source>
</evidence>
<keyword evidence="4" id="KW-0949">S-adenosyl-L-methionine</keyword>
<dbReference type="RefSeq" id="WP_210119905.1">
    <property type="nucleotide sequence ID" value="NZ_CP054142.1"/>
</dbReference>
<dbReference type="PROSITE" id="PS00092">
    <property type="entry name" value="N6_MTASE"/>
    <property type="match status" value="1"/>
</dbReference>
<evidence type="ECO:0000256" key="3">
    <source>
        <dbReference type="ARBA" id="ARBA00022679"/>
    </source>
</evidence>
<dbReference type="GO" id="GO:0003676">
    <property type="term" value="F:nucleic acid binding"/>
    <property type="evidence" value="ECO:0007669"/>
    <property type="project" value="InterPro"/>
</dbReference>
<dbReference type="GO" id="GO:0009307">
    <property type="term" value="P:DNA restriction-modification system"/>
    <property type="evidence" value="ECO:0007669"/>
    <property type="project" value="InterPro"/>
</dbReference>
<comment type="catalytic activity">
    <reaction evidence="5">
        <text>a 2'-deoxyadenosine in DNA + S-adenosyl-L-methionine = an N(6)-methyl-2'-deoxyadenosine in DNA + S-adenosyl-L-homocysteine + H(+)</text>
        <dbReference type="Rhea" id="RHEA:15197"/>
        <dbReference type="Rhea" id="RHEA-COMP:12418"/>
        <dbReference type="Rhea" id="RHEA-COMP:12419"/>
        <dbReference type="ChEBI" id="CHEBI:15378"/>
        <dbReference type="ChEBI" id="CHEBI:57856"/>
        <dbReference type="ChEBI" id="CHEBI:59789"/>
        <dbReference type="ChEBI" id="CHEBI:90615"/>
        <dbReference type="ChEBI" id="CHEBI:90616"/>
        <dbReference type="EC" id="2.1.1.72"/>
    </reaction>
</comment>
<evidence type="ECO:0000256" key="4">
    <source>
        <dbReference type="ARBA" id="ARBA00022691"/>
    </source>
</evidence>
<dbReference type="GO" id="GO:0009007">
    <property type="term" value="F:site-specific DNA-methyltransferase (adenine-specific) activity"/>
    <property type="evidence" value="ECO:0007669"/>
    <property type="project" value="UniProtKB-EC"/>
</dbReference>